<dbReference type="Proteomes" id="UP000823632">
    <property type="component" value="Unassembled WGS sequence"/>
</dbReference>
<accession>A0A9D9DNW5</accession>
<organism evidence="1 2">
    <name type="scientific">Candidatus Scatousia excrementipullorum</name>
    <dbReference type="NCBI Taxonomy" id="2840936"/>
    <lineage>
        <taxon>Bacteria</taxon>
        <taxon>Candidatus Scatousia</taxon>
    </lineage>
</organism>
<dbReference type="AlphaFoldDB" id="A0A9D9DNW5"/>
<protein>
    <submittedName>
        <fullName evidence="1">Uncharacterized protein</fullName>
    </submittedName>
</protein>
<reference evidence="1" key="1">
    <citation type="submission" date="2020-10" db="EMBL/GenBank/DDBJ databases">
        <authorList>
            <person name="Gilroy R."/>
        </authorList>
    </citation>
    <scope>NUCLEOTIDE SEQUENCE</scope>
    <source>
        <strain evidence="1">10192</strain>
    </source>
</reference>
<dbReference type="EMBL" id="JADIND010000012">
    <property type="protein sequence ID" value="MBO8429856.1"/>
    <property type="molecule type" value="Genomic_DNA"/>
</dbReference>
<comment type="caution">
    <text evidence="1">The sequence shown here is derived from an EMBL/GenBank/DDBJ whole genome shotgun (WGS) entry which is preliminary data.</text>
</comment>
<dbReference type="Pfam" id="PF08795">
    <property type="entry name" value="DUF1796"/>
    <property type="match status" value="1"/>
</dbReference>
<evidence type="ECO:0000313" key="1">
    <source>
        <dbReference type="EMBL" id="MBO8429856.1"/>
    </source>
</evidence>
<proteinExistence type="predicted"/>
<gene>
    <name evidence="1" type="ORF">IAC76_00575</name>
</gene>
<sequence>MKIISYKKLLGKFKLEMFGIKLTYTCCHKKLNSYISLGTNCFVRRIFTEYGLKPKKKQGELSCPFDLCHMPVKSVAEILENNFYDFTDNITAYGDENTTLRWFNKKYSIGFNHDTTLTLNEFKERYQKRIENFRNISHNAKFLTYAMAVYNRNFCPEDLNRIYNALLKLRNGQDFEFIVLSFVDNSSPEKSFNINNLNPSIKYNEYDVRNIKKFMSEWFHKNGVSDDILEKIDCDIKLNEKSCL</sequence>
<dbReference type="InterPro" id="IPR014903">
    <property type="entry name" value="DUF1796"/>
</dbReference>
<evidence type="ECO:0000313" key="2">
    <source>
        <dbReference type="Proteomes" id="UP000823632"/>
    </source>
</evidence>
<reference evidence="1" key="2">
    <citation type="journal article" date="2021" name="PeerJ">
        <title>Extensive microbial diversity within the chicken gut microbiome revealed by metagenomics and culture.</title>
        <authorList>
            <person name="Gilroy R."/>
            <person name="Ravi A."/>
            <person name="Getino M."/>
            <person name="Pursley I."/>
            <person name="Horton D.L."/>
            <person name="Alikhan N.F."/>
            <person name="Baker D."/>
            <person name="Gharbi K."/>
            <person name="Hall N."/>
            <person name="Watson M."/>
            <person name="Adriaenssens E.M."/>
            <person name="Foster-Nyarko E."/>
            <person name="Jarju S."/>
            <person name="Secka A."/>
            <person name="Antonio M."/>
            <person name="Oren A."/>
            <person name="Chaudhuri R.R."/>
            <person name="La Ragione R."/>
            <person name="Hildebrand F."/>
            <person name="Pallen M.J."/>
        </authorList>
    </citation>
    <scope>NUCLEOTIDE SEQUENCE</scope>
    <source>
        <strain evidence="1">10192</strain>
    </source>
</reference>
<name>A0A9D9DNW5_9BACT</name>